<gene>
    <name evidence="2" type="ORF">NBO_11g0021</name>
</gene>
<keyword evidence="3" id="KW-1185">Reference proteome</keyword>
<keyword evidence="1" id="KW-0175">Coiled coil</keyword>
<dbReference type="AlphaFoldDB" id="R0MQ14"/>
<evidence type="ECO:0000313" key="3">
    <source>
        <dbReference type="Proteomes" id="UP000016927"/>
    </source>
</evidence>
<dbReference type="HOGENOM" id="CLU_082795_0_0_1"/>
<evidence type="ECO:0000256" key="1">
    <source>
        <dbReference type="SAM" id="Coils"/>
    </source>
</evidence>
<protein>
    <submittedName>
        <fullName evidence="2">Uncharacterized protein</fullName>
    </submittedName>
</protein>
<accession>R0MQ14</accession>
<name>R0MQ14_NOSB1</name>
<organism evidence="2 3">
    <name type="scientific">Nosema bombycis (strain CQ1 / CVCC 102059)</name>
    <name type="common">Microsporidian parasite</name>
    <name type="synonym">Pebrine of silkworm</name>
    <dbReference type="NCBI Taxonomy" id="578461"/>
    <lineage>
        <taxon>Eukaryota</taxon>
        <taxon>Fungi</taxon>
        <taxon>Fungi incertae sedis</taxon>
        <taxon>Microsporidia</taxon>
        <taxon>Nosematidae</taxon>
        <taxon>Nosema</taxon>
    </lineage>
</organism>
<evidence type="ECO:0000313" key="2">
    <source>
        <dbReference type="EMBL" id="EOB14948.1"/>
    </source>
</evidence>
<dbReference type="VEuPathDB" id="MicrosporidiaDB:NBO_11g0021"/>
<dbReference type="Proteomes" id="UP000016927">
    <property type="component" value="Unassembled WGS sequence"/>
</dbReference>
<sequence>MRYESFHDEFLDELYELITQSFESPSYFHDFFIFYKSENFYHEINNLLNYFENLLRKKKSFENKNDDYIKAIKDLFPYLKKLSKKLRTMKKLFSIQNETLFEGLDDDLCSLKSAIKKMKKNYNLYVDWITESRIIYSHENKDLENYRKRNNFIPFKTTLSSLGYKKSNDRKNLKKHISEFFIFYYKNVKNISKCLSKFADELDTFIIYCEKCDSDYNEMGKILENN</sequence>
<reference evidence="2 3" key="1">
    <citation type="journal article" date="2013" name="BMC Genomics">
        <title>Comparative genomics of parasitic silkworm microsporidia reveal an association between genome expansion and host adaptation.</title>
        <authorList>
            <person name="Pan G."/>
            <person name="Xu J."/>
            <person name="Li T."/>
            <person name="Xia Q."/>
            <person name="Liu S.L."/>
            <person name="Zhang G."/>
            <person name="Li S."/>
            <person name="Li C."/>
            <person name="Liu H."/>
            <person name="Yang L."/>
            <person name="Liu T."/>
            <person name="Zhang X."/>
            <person name="Wu Z."/>
            <person name="Fan W."/>
            <person name="Dang X."/>
            <person name="Xiang H."/>
            <person name="Tao M."/>
            <person name="Li Y."/>
            <person name="Hu J."/>
            <person name="Li Z."/>
            <person name="Lin L."/>
            <person name="Luo J."/>
            <person name="Geng L."/>
            <person name="Wang L."/>
            <person name="Long M."/>
            <person name="Wan Y."/>
            <person name="He N."/>
            <person name="Zhang Z."/>
            <person name="Lu C."/>
            <person name="Keeling P.J."/>
            <person name="Wang J."/>
            <person name="Xiang Z."/>
            <person name="Zhou Z."/>
        </authorList>
    </citation>
    <scope>NUCLEOTIDE SEQUENCE [LARGE SCALE GENOMIC DNA]</scope>
    <source>
        <strain evidence="3">CQ1 / CVCC 102059</strain>
    </source>
</reference>
<proteinExistence type="predicted"/>
<dbReference type="EMBL" id="KB908919">
    <property type="protein sequence ID" value="EOB14948.1"/>
    <property type="molecule type" value="Genomic_DNA"/>
</dbReference>
<feature type="coiled-coil region" evidence="1">
    <location>
        <begin position="44"/>
        <end position="71"/>
    </location>
</feature>